<dbReference type="InterPro" id="IPR001611">
    <property type="entry name" value="Leu-rich_rpt"/>
</dbReference>
<evidence type="ECO:0000256" key="2">
    <source>
        <dbReference type="ARBA" id="ARBA00022737"/>
    </source>
</evidence>
<dbReference type="SMART" id="SM00364">
    <property type="entry name" value="LRR_BAC"/>
    <property type="match status" value="4"/>
</dbReference>
<dbReference type="EMBL" id="MT418680">
    <property type="protein sequence ID" value="QKF93641.1"/>
    <property type="molecule type" value="Genomic_DNA"/>
</dbReference>
<dbReference type="SUPFAM" id="SSF52058">
    <property type="entry name" value="L domain-like"/>
    <property type="match status" value="1"/>
</dbReference>
<dbReference type="PANTHER" id="PTHR47114:SF2">
    <property type="entry name" value="OLIGODENDROCYTE-MYELIN GLYCOPROTEIN"/>
    <property type="match status" value="1"/>
</dbReference>
<proteinExistence type="predicted"/>
<gene>
    <name evidence="3" type="ORF">Fadolivirus_1_183</name>
</gene>
<dbReference type="PROSITE" id="PS51450">
    <property type="entry name" value="LRR"/>
    <property type="match status" value="1"/>
</dbReference>
<keyword evidence="4" id="KW-1185">Reference proteome</keyword>
<keyword evidence="1" id="KW-0433">Leucine-rich repeat</keyword>
<keyword evidence="2" id="KW-0677">Repeat</keyword>
<protein>
    <submittedName>
        <fullName evidence="3">Leucine-rich repeat protein</fullName>
    </submittedName>
</protein>
<dbReference type="InterPro" id="IPR051071">
    <property type="entry name" value="LRR-bact_E3_ubiq_ligases"/>
</dbReference>
<dbReference type="InterPro" id="IPR032675">
    <property type="entry name" value="LRR_dom_sf"/>
</dbReference>
<reference evidence="3 4" key="1">
    <citation type="submission" date="2020-04" db="EMBL/GenBank/DDBJ databases">
        <title>Advantages and limits of metagenomic assembly and binning of a giant virus.</title>
        <authorList>
            <person name="Schulz F."/>
            <person name="Andreani J."/>
            <person name="Francis R."/>
            <person name="Boudjemaa H."/>
            <person name="Bou Khalil J.Y."/>
            <person name="Lee J."/>
            <person name="La Scola B."/>
            <person name="Woyke T."/>
        </authorList>
    </citation>
    <scope>NUCLEOTIDE SEQUENCE [LARGE SCALE GENOMIC DNA]</scope>
    <source>
        <strain evidence="3 4">FV1/VV64</strain>
    </source>
</reference>
<dbReference type="Gene3D" id="3.80.10.10">
    <property type="entry name" value="Ribonuclease Inhibitor"/>
    <property type="match status" value="1"/>
</dbReference>
<name>A0A7D3R0G9_9VIRU</name>
<accession>A0A7D3R0G9</accession>
<dbReference type="PANTHER" id="PTHR47114">
    <property type="match status" value="1"/>
</dbReference>
<evidence type="ECO:0000313" key="3">
    <source>
        <dbReference type="EMBL" id="QKF93641.1"/>
    </source>
</evidence>
<evidence type="ECO:0000256" key="1">
    <source>
        <dbReference type="ARBA" id="ARBA00022614"/>
    </source>
</evidence>
<organism evidence="3 4">
    <name type="scientific">Fadolivirus FV1/VV64</name>
    <dbReference type="NCBI Taxonomy" id="3070911"/>
    <lineage>
        <taxon>Viruses</taxon>
        <taxon>Varidnaviria</taxon>
        <taxon>Bamfordvirae</taxon>
        <taxon>Nucleocytoviricota</taxon>
        <taxon>Megaviricetes</taxon>
        <taxon>Imitervirales</taxon>
        <taxon>Mimiviridae</taxon>
        <taxon>Klosneuvirinae</taxon>
        <taxon>Fadolivirus</taxon>
        <taxon>Fadolivirus algeromassiliense</taxon>
    </lineage>
</organism>
<evidence type="ECO:0000313" key="4">
    <source>
        <dbReference type="Proteomes" id="UP001162001"/>
    </source>
</evidence>
<dbReference type="Proteomes" id="UP001162001">
    <property type="component" value="Segment"/>
</dbReference>
<sequence>MECPYDSKLIKLPNKCQCELLFGTKEHHENHISNNNNECLKITGKLMITLPICLKTFINIKSLIFPGNNIESIKYLPPQLEYLGVGDNNISVLDKTVFPPTLKVIQISNNKLNEIDIHNTNIECLHASRNNIHTISIGEKLELLNVAYNPISWINFNGNQKLSSVILNSCNLTYLFDFPQSVTYLNISCNNISSLNNLPRSIEKLNCTSNNISKFDNIPDKLYELLISSNKLTELIHPKNIYMKRLYCCSNKITKISINGAVDELTCYDNPIEIIDVNKQCAVHHDDNVSHNNNNNNNQNVLSYIDENDVIYLFI</sequence>